<feature type="binding site" evidence="7">
    <location>
        <position position="214"/>
    </location>
    <ligand>
        <name>Mg(2+)</name>
        <dbReference type="ChEBI" id="CHEBI:18420"/>
    </ligand>
</feature>
<keyword evidence="7" id="KW-0460">Magnesium</keyword>
<feature type="binding site" evidence="7">
    <location>
        <position position="154"/>
    </location>
    <ligand>
        <name>Mg(2+)</name>
        <dbReference type="ChEBI" id="CHEBI:18420"/>
    </ligand>
</feature>
<feature type="transmembrane region" description="Helical" evidence="8">
    <location>
        <begin position="102"/>
        <end position="120"/>
    </location>
</feature>
<dbReference type="PANTHER" id="PTHR22926">
    <property type="entry name" value="PHOSPHO-N-ACETYLMURAMOYL-PENTAPEPTIDE-TRANSFERASE"/>
    <property type="match status" value="1"/>
</dbReference>
<keyword evidence="3 9" id="KW-0808">Transferase</keyword>
<dbReference type="Pfam" id="PF00953">
    <property type="entry name" value="Glycos_transf_4"/>
    <property type="match status" value="1"/>
</dbReference>
<evidence type="ECO:0000256" key="5">
    <source>
        <dbReference type="ARBA" id="ARBA00022989"/>
    </source>
</evidence>
<evidence type="ECO:0000313" key="11">
    <source>
        <dbReference type="Proteomes" id="UP000199541"/>
    </source>
</evidence>
<dbReference type="EMBL" id="BNAB01000001">
    <property type="protein sequence ID" value="GHD99002.1"/>
    <property type="molecule type" value="Genomic_DNA"/>
</dbReference>
<proteinExistence type="predicted"/>
<organism evidence="9 12">
    <name type="scientific">Allgaiera indica</name>
    <dbReference type="NCBI Taxonomy" id="765699"/>
    <lineage>
        <taxon>Bacteria</taxon>
        <taxon>Pseudomonadati</taxon>
        <taxon>Pseudomonadota</taxon>
        <taxon>Alphaproteobacteria</taxon>
        <taxon>Rhodobacterales</taxon>
        <taxon>Paracoccaceae</taxon>
        <taxon>Allgaiera</taxon>
    </lineage>
</organism>
<comment type="cofactor">
    <cofactor evidence="7">
        <name>Mg(2+)</name>
        <dbReference type="ChEBI" id="CHEBI:18420"/>
    </cofactor>
</comment>
<feature type="transmembrane region" description="Helical" evidence="8">
    <location>
        <begin position="301"/>
        <end position="319"/>
    </location>
</feature>
<evidence type="ECO:0000256" key="4">
    <source>
        <dbReference type="ARBA" id="ARBA00022692"/>
    </source>
</evidence>
<accession>A0AAN4ZY30</accession>
<gene>
    <name evidence="9" type="ORF">GCM10008024_04780</name>
    <name evidence="10" type="ORF">SAMN05444006_10170</name>
</gene>
<feature type="transmembrane region" description="Helical" evidence="8">
    <location>
        <begin position="160"/>
        <end position="178"/>
    </location>
</feature>
<feature type="transmembrane region" description="Helical" evidence="8">
    <location>
        <begin position="6"/>
        <end position="23"/>
    </location>
</feature>
<feature type="transmembrane region" description="Helical" evidence="8">
    <location>
        <begin position="132"/>
        <end position="153"/>
    </location>
</feature>
<dbReference type="GO" id="GO:0071555">
    <property type="term" value="P:cell wall organization"/>
    <property type="evidence" value="ECO:0007669"/>
    <property type="project" value="TreeGrafter"/>
</dbReference>
<name>A0AAN4ZY30_9RHOB</name>
<dbReference type="GO" id="GO:0009103">
    <property type="term" value="P:lipopolysaccharide biosynthetic process"/>
    <property type="evidence" value="ECO:0007669"/>
    <property type="project" value="TreeGrafter"/>
</dbReference>
<feature type="transmembrane region" description="Helical" evidence="8">
    <location>
        <begin position="73"/>
        <end position="90"/>
    </location>
</feature>
<evidence type="ECO:0000313" key="12">
    <source>
        <dbReference type="Proteomes" id="UP000634647"/>
    </source>
</evidence>
<evidence type="ECO:0000256" key="1">
    <source>
        <dbReference type="ARBA" id="ARBA00004651"/>
    </source>
</evidence>
<dbReference type="GO" id="GO:0016780">
    <property type="term" value="F:phosphotransferase activity, for other substituted phosphate groups"/>
    <property type="evidence" value="ECO:0007669"/>
    <property type="project" value="InterPro"/>
</dbReference>
<dbReference type="RefSeq" id="WP_092163896.1">
    <property type="nucleotide sequence ID" value="NZ_BNAB01000001.1"/>
</dbReference>
<evidence type="ECO:0000256" key="3">
    <source>
        <dbReference type="ARBA" id="ARBA00022679"/>
    </source>
</evidence>
<dbReference type="PANTHER" id="PTHR22926:SF3">
    <property type="entry name" value="UNDECAPRENYL-PHOSPHATE ALPHA-N-ACETYLGLUCOSAMINYL 1-PHOSPHATE TRANSFERASE"/>
    <property type="match status" value="1"/>
</dbReference>
<dbReference type="Proteomes" id="UP000199541">
    <property type="component" value="Unassembled WGS sequence"/>
</dbReference>
<reference evidence="9" key="1">
    <citation type="journal article" date="2014" name="Int. J. Syst. Evol. Microbiol.">
        <title>Complete genome sequence of Corynebacterium casei LMG S-19264T (=DSM 44701T), isolated from a smear-ripened cheese.</title>
        <authorList>
            <consortium name="US DOE Joint Genome Institute (JGI-PGF)"/>
            <person name="Walter F."/>
            <person name="Albersmeier A."/>
            <person name="Kalinowski J."/>
            <person name="Ruckert C."/>
        </authorList>
    </citation>
    <scope>NUCLEOTIDE SEQUENCE</scope>
    <source>
        <strain evidence="9">CGMCC 1.10859</strain>
    </source>
</reference>
<feature type="transmembrane region" description="Helical" evidence="8">
    <location>
        <begin position="215"/>
        <end position="232"/>
    </location>
</feature>
<protein>
    <submittedName>
        <fullName evidence="9">Glycosyl transferase</fullName>
    </submittedName>
    <submittedName>
        <fullName evidence="10">UDP-N-acetylmuramyl pentapeptide phosphotransferase/UDP-N-acetylglucosamine-1-phosphate transferase</fullName>
    </submittedName>
</protein>
<keyword evidence="4 8" id="KW-0812">Transmembrane</keyword>
<dbReference type="Proteomes" id="UP000634647">
    <property type="component" value="Unassembled WGS sequence"/>
</dbReference>
<comment type="caution">
    <text evidence="9">The sequence shown here is derived from an EMBL/GenBank/DDBJ whole genome shotgun (WGS) entry which is preliminary data.</text>
</comment>
<evidence type="ECO:0000256" key="7">
    <source>
        <dbReference type="PIRSR" id="PIRSR600715-1"/>
    </source>
</evidence>
<evidence type="ECO:0000256" key="2">
    <source>
        <dbReference type="ARBA" id="ARBA00022475"/>
    </source>
</evidence>
<comment type="subcellular location">
    <subcellularLocation>
        <location evidence="1">Cell membrane</location>
        <topology evidence="1">Multi-pass membrane protein</topology>
    </subcellularLocation>
</comment>
<keyword evidence="11" id="KW-1185">Reference proteome</keyword>
<keyword evidence="7" id="KW-0479">Metal-binding</keyword>
<reference evidence="10 11" key="2">
    <citation type="submission" date="2016-10" db="EMBL/GenBank/DDBJ databases">
        <authorList>
            <person name="Varghese N."/>
            <person name="Submissions S."/>
        </authorList>
    </citation>
    <scope>NUCLEOTIDE SEQUENCE [LARGE SCALE GENOMIC DNA]</scope>
    <source>
        <strain evidence="10 11">DSM 24802</strain>
    </source>
</reference>
<keyword evidence="5 8" id="KW-1133">Transmembrane helix</keyword>
<sequence>MLFVPLLVAFLTSLAIGGVILRTRHLHGQFTVDGTIGAQKIHRGEVPRIGGLAVGVGLLAGGLWMSLAGVNQWWLFAVCAVPVFIAGFWEDLTKRVSVMTRLLATIMAGMIFSNATGYALHHLDIPGVDSILAVPLVALFFTGFAIGGVANALNIIDGCNGLASGAGMILLGAFGLIAWQAGDIALMSVSLTTLCAVGGFFALNFPSGRIFLGDAGAYSIGFLLAALAVALPARNPEISPIIGLLVLIYPVSETVFSILRRMGRGNGAVGRPDRQHLHSIVFRALNGVIENKTHRNSTSAAVLWLLPLISSVMAVVVARDSTAEVLAVTLLNVLLYRGAYGLAVARARVRRRLGGVGSN</sequence>
<dbReference type="GO" id="GO:0005886">
    <property type="term" value="C:plasma membrane"/>
    <property type="evidence" value="ECO:0007669"/>
    <property type="project" value="UniProtKB-SubCell"/>
</dbReference>
<dbReference type="GO" id="GO:0044038">
    <property type="term" value="P:cell wall macromolecule biosynthetic process"/>
    <property type="evidence" value="ECO:0007669"/>
    <property type="project" value="TreeGrafter"/>
</dbReference>
<keyword evidence="6 8" id="KW-0472">Membrane</keyword>
<feature type="transmembrane region" description="Helical" evidence="8">
    <location>
        <begin position="49"/>
        <end position="67"/>
    </location>
</feature>
<dbReference type="EMBL" id="FNOB01000001">
    <property type="protein sequence ID" value="SDW02049.1"/>
    <property type="molecule type" value="Genomic_DNA"/>
</dbReference>
<dbReference type="AlphaFoldDB" id="A0AAN4ZY30"/>
<feature type="transmembrane region" description="Helical" evidence="8">
    <location>
        <begin position="238"/>
        <end position="259"/>
    </location>
</feature>
<keyword evidence="2" id="KW-1003">Cell membrane</keyword>
<feature type="transmembrane region" description="Helical" evidence="8">
    <location>
        <begin position="325"/>
        <end position="345"/>
    </location>
</feature>
<evidence type="ECO:0000313" key="9">
    <source>
        <dbReference type="EMBL" id="GHD99002.1"/>
    </source>
</evidence>
<dbReference type="CDD" id="cd06912">
    <property type="entry name" value="GT_MraY_like"/>
    <property type="match status" value="1"/>
</dbReference>
<evidence type="ECO:0000313" key="10">
    <source>
        <dbReference type="EMBL" id="SDW02049.1"/>
    </source>
</evidence>
<dbReference type="InterPro" id="IPR000715">
    <property type="entry name" value="Glycosyl_transferase_4"/>
</dbReference>
<feature type="transmembrane region" description="Helical" evidence="8">
    <location>
        <begin position="184"/>
        <end position="203"/>
    </location>
</feature>
<evidence type="ECO:0000256" key="6">
    <source>
        <dbReference type="ARBA" id="ARBA00023136"/>
    </source>
</evidence>
<evidence type="ECO:0000256" key="8">
    <source>
        <dbReference type="SAM" id="Phobius"/>
    </source>
</evidence>
<dbReference type="GO" id="GO:0046872">
    <property type="term" value="F:metal ion binding"/>
    <property type="evidence" value="ECO:0007669"/>
    <property type="project" value="UniProtKB-KW"/>
</dbReference>
<reference evidence="9" key="3">
    <citation type="submission" date="2023-06" db="EMBL/GenBank/DDBJ databases">
        <authorList>
            <person name="Sun Q."/>
            <person name="Zhou Y."/>
        </authorList>
    </citation>
    <scope>NUCLEOTIDE SEQUENCE</scope>
    <source>
        <strain evidence="9">CGMCC 1.10859</strain>
    </source>
</reference>